<name>A0A2S9JXH5_9HYPH</name>
<accession>A0A2S9JXH5</accession>
<proteinExistence type="predicted"/>
<gene>
    <name evidence="2" type="ORF">C5750_02530</name>
</gene>
<dbReference type="Proteomes" id="UP000238563">
    <property type="component" value="Unassembled WGS sequence"/>
</dbReference>
<feature type="chain" id="PRO_5015426172" evidence="1">
    <location>
        <begin position="21"/>
        <end position="87"/>
    </location>
</feature>
<keyword evidence="3" id="KW-1185">Reference proteome</keyword>
<dbReference type="OrthoDB" id="8279992at2"/>
<feature type="signal peptide" evidence="1">
    <location>
        <begin position="1"/>
        <end position="20"/>
    </location>
</feature>
<protein>
    <submittedName>
        <fullName evidence="2">Uncharacterized protein</fullName>
    </submittedName>
</protein>
<dbReference type="EMBL" id="PVBT01000001">
    <property type="protein sequence ID" value="PRD58037.1"/>
    <property type="molecule type" value="Genomic_DNA"/>
</dbReference>
<dbReference type="RefSeq" id="WP_105732277.1">
    <property type="nucleotide sequence ID" value="NZ_PVBT01000001.1"/>
</dbReference>
<evidence type="ECO:0000256" key="1">
    <source>
        <dbReference type="SAM" id="SignalP"/>
    </source>
</evidence>
<comment type="caution">
    <text evidence="2">The sequence shown here is derived from an EMBL/GenBank/DDBJ whole genome shotgun (WGS) entry which is preliminary data.</text>
</comment>
<evidence type="ECO:0000313" key="2">
    <source>
        <dbReference type="EMBL" id="PRD58037.1"/>
    </source>
</evidence>
<evidence type="ECO:0000313" key="3">
    <source>
        <dbReference type="Proteomes" id="UP000238563"/>
    </source>
</evidence>
<reference evidence="2 3" key="1">
    <citation type="submission" date="2018-02" db="EMBL/GenBank/DDBJ databases">
        <title>The draft genome of Phyllobacterium myrsinacearum DSM5892.</title>
        <authorList>
            <person name="Li L."/>
            <person name="Liu L."/>
            <person name="Zhang X."/>
            <person name="Wang T."/>
        </authorList>
    </citation>
    <scope>NUCLEOTIDE SEQUENCE [LARGE SCALE GENOMIC DNA]</scope>
    <source>
        <strain evidence="2 3">DSM 5892</strain>
    </source>
</reference>
<dbReference type="AlphaFoldDB" id="A0A2S9JXH5"/>
<sequence>MNKFAVVMLTSTILAGPAFAASLKNSDASAQTIVVTEGSSKTQLQVAAGDTVEFCSGGCFVTFPNGDREALTGAESIEIKGGKVSIK</sequence>
<organism evidence="2 3">
    <name type="scientific">Phyllobacterium myrsinacearum</name>
    <dbReference type="NCBI Taxonomy" id="28101"/>
    <lineage>
        <taxon>Bacteria</taxon>
        <taxon>Pseudomonadati</taxon>
        <taxon>Pseudomonadota</taxon>
        <taxon>Alphaproteobacteria</taxon>
        <taxon>Hyphomicrobiales</taxon>
        <taxon>Phyllobacteriaceae</taxon>
        <taxon>Phyllobacterium</taxon>
    </lineage>
</organism>
<keyword evidence="1" id="KW-0732">Signal</keyword>